<sequence>MLKNFSRKLFCFSFIYIGIVTQSNAQIKLAKKILHKYLTNERDSSRKPTFMPLPIFSYAQETRTELGLMGLYSFYTDRNDSMNRISTLSASGSFTQNSQYTGKLRADIWTKNNDLHVVSEIRYRDFPFYYYGIGANTLKSDRTLLDEKRFRAFFSVDKKVTGHYYIGGIIDFENYDYKAHDNNTGGIYPTQNLVGKNGGKILTLGIENLIDTRNTNTYTTKGQYINLDVNWAPNLFGKDNYRGALIDFDYRYFHSFTPKLVLGLNGNYSTLTRNNAPFYLLSTMGNDEIMRGYYNGRYRDKAFAAAQSELRYRFVPRFGVVAFAGLGTVYGQSKLSTGNIKPNYGGGLRYFFDLDKNMSVRIDYGVGQRVAGESRQGGFYFSFGEAF</sequence>
<protein>
    <submittedName>
        <fullName evidence="1">Polymerase</fullName>
    </submittedName>
</protein>
<dbReference type="RefSeq" id="WP_131331349.1">
    <property type="nucleotide sequence ID" value="NZ_CP044016.1"/>
</dbReference>
<proteinExistence type="predicted"/>
<evidence type="ECO:0000313" key="2">
    <source>
        <dbReference type="Proteomes" id="UP000292424"/>
    </source>
</evidence>
<evidence type="ECO:0000313" key="1">
    <source>
        <dbReference type="EMBL" id="QES90367.1"/>
    </source>
</evidence>
<dbReference type="AlphaFoldDB" id="A0A5P2G592"/>
<keyword evidence="2" id="KW-1185">Reference proteome</keyword>
<dbReference type="KEGG" id="arac:E0W69_017485"/>
<reference evidence="1 2" key="1">
    <citation type="submission" date="2019-09" db="EMBL/GenBank/DDBJ databases">
        <title>Complete genome sequence of Arachidicoccus sp. B3-10 isolated from apple orchard soil.</title>
        <authorList>
            <person name="Kim H.S."/>
            <person name="Han K.-I."/>
            <person name="Suh M.K."/>
            <person name="Lee K.C."/>
            <person name="Eom M.K."/>
            <person name="Kim J.-S."/>
            <person name="Kang S.W."/>
            <person name="Sin Y."/>
            <person name="Lee J.-S."/>
        </authorList>
    </citation>
    <scope>NUCLEOTIDE SEQUENCE [LARGE SCALE GENOMIC DNA]</scope>
    <source>
        <strain evidence="1 2">B3-10</strain>
    </source>
</reference>
<accession>A0A5P2G592</accession>
<dbReference type="OrthoDB" id="9771071at2"/>
<organism evidence="1 2">
    <name type="scientific">Rhizosphaericola mali</name>
    <dbReference type="NCBI Taxonomy" id="2545455"/>
    <lineage>
        <taxon>Bacteria</taxon>
        <taxon>Pseudomonadati</taxon>
        <taxon>Bacteroidota</taxon>
        <taxon>Chitinophagia</taxon>
        <taxon>Chitinophagales</taxon>
        <taxon>Chitinophagaceae</taxon>
        <taxon>Rhizosphaericola</taxon>
    </lineage>
</organism>
<name>A0A5P2G592_9BACT</name>
<dbReference type="Gene3D" id="2.40.160.50">
    <property type="entry name" value="membrane protein fhac: a member of the omp85/tpsb transporter family"/>
    <property type="match status" value="1"/>
</dbReference>
<dbReference type="Proteomes" id="UP000292424">
    <property type="component" value="Chromosome"/>
</dbReference>
<dbReference type="EMBL" id="CP044016">
    <property type="protein sequence ID" value="QES90367.1"/>
    <property type="molecule type" value="Genomic_DNA"/>
</dbReference>
<gene>
    <name evidence="1" type="ORF">E0W69_017485</name>
</gene>